<dbReference type="Proteomes" id="UP000604046">
    <property type="component" value="Unassembled WGS sequence"/>
</dbReference>
<evidence type="ECO:0000256" key="2">
    <source>
        <dbReference type="ARBA" id="ARBA00022679"/>
    </source>
</evidence>
<dbReference type="AlphaFoldDB" id="A0A812JJ52"/>
<dbReference type="InterPro" id="IPR038286">
    <property type="entry name" value="IPK_sf"/>
</dbReference>
<dbReference type="Pfam" id="PF03770">
    <property type="entry name" value="IPK"/>
    <property type="match status" value="1"/>
</dbReference>
<proteinExistence type="inferred from homology"/>
<evidence type="ECO:0000256" key="5">
    <source>
        <dbReference type="SAM" id="MobiDB-lite"/>
    </source>
</evidence>
<evidence type="ECO:0000313" key="6">
    <source>
        <dbReference type="EMBL" id="CAE7207877.1"/>
    </source>
</evidence>
<keyword evidence="7" id="KW-1185">Reference proteome</keyword>
<comment type="caution">
    <text evidence="6">The sequence shown here is derived from an EMBL/GenBank/DDBJ whole genome shotgun (WGS) entry which is preliminary data.</text>
</comment>
<evidence type="ECO:0000256" key="1">
    <source>
        <dbReference type="ARBA" id="ARBA00007374"/>
    </source>
</evidence>
<name>A0A812JJ52_9DINO</name>
<accession>A0A812JJ52</accession>
<dbReference type="EMBL" id="CAJNDS010000451">
    <property type="protein sequence ID" value="CAE7207877.1"/>
    <property type="molecule type" value="Genomic_DNA"/>
</dbReference>
<dbReference type="GO" id="GO:0005737">
    <property type="term" value="C:cytoplasm"/>
    <property type="evidence" value="ECO:0007669"/>
    <property type="project" value="TreeGrafter"/>
</dbReference>
<evidence type="ECO:0000256" key="4">
    <source>
        <dbReference type="RuleBase" id="RU363090"/>
    </source>
</evidence>
<dbReference type="GO" id="GO:0046854">
    <property type="term" value="P:phosphatidylinositol phosphate biosynthetic process"/>
    <property type="evidence" value="ECO:0007669"/>
    <property type="project" value="TreeGrafter"/>
</dbReference>
<feature type="region of interest" description="Disordered" evidence="5">
    <location>
        <begin position="343"/>
        <end position="365"/>
    </location>
</feature>
<evidence type="ECO:0000313" key="7">
    <source>
        <dbReference type="Proteomes" id="UP000604046"/>
    </source>
</evidence>
<evidence type="ECO:0000256" key="3">
    <source>
        <dbReference type="ARBA" id="ARBA00022777"/>
    </source>
</evidence>
<dbReference type="GO" id="GO:0000828">
    <property type="term" value="F:inositol hexakisphosphate kinase activity"/>
    <property type="evidence" value="ECO:0007669"/>
    <property type="project" value="TreeGrafter"/>
</dbReference>
<dbReference type="Gene3D" id="3.30.470.160">
    <property type="entry name" value="Inositol polyphosphate kinase"/>
    <property type="match status" value="1"/>
</dbReference>
<dbReference type="GO" id="GO:0032958">
    <property type="term" value="P:inositol phosphate biosynthetic process"/>
    <property type="evidence" value="ECO:0007669"/>
    <property type="project" value="InterPro"/>
</dbReference>
<dbReference type="OrthoDB" id="349181at2759"/>
<dbReference type="EC" id="2.7.-.-" evidence="4"/>
<keyword evidence="3 4" id="KW-0418">Kinase</keyword>
<sequence>GHVELLTSSTYPGLVYKPVTAGELYFYQCLPEALAPYTSVCYGTCQIPALQVDADLGPGGAMPPAFLIMEDITAGMKEPAVLDLKLGFRQRAAHHGPSKRSSMKAKCARSTSRVMGFRLCGLRYFDPATRKMRKSSKKEGQQECQDSVLEKLLDYLRPLRGQSQEADEADVRSIHEITELLGDLSDVIRQLPGFRFWGCSLLLARDVSYCFGQGGPKKTVCKLIDFSNFHMTYGDTVDLEFLTVLENVQRCLAHCAAGTDMGELLHAPDLRFQDLEQVGVKEKRVGAAGRLLLNAALGEADGHVASGKVHEGQGLREGNGNASPWAPLRTIALPCASVLNSGGQPVPPARKVVQSPSLYAPPRRV</sequence>
<dbReference type="PANTHER" id="PTHR12400">
    <property type="entry name" value="INOSITOL POLYPHOSPHATE KINASE"/>
    <property type="match status" value="1"/>
</dbReference>
<keyword evidence="2 4" id="KW-0808">Transferase</keyword>
<organism evidence="6 7">
    <name type="scientific">Symbiodinium natans</name>
    <dbReference type="NCBI Taxonomy" id="878477"/>
    <lineage>
        <taxon>Eukaryota</taxon>
        <taxon>Sar</taxon>
        <taxon>Alveolata</taxon>
        <taxon>Dinophyceae</taxon>
        <taxon>Suessiales</taxon>
        <taxon>Symbiodiniaceae</taxon>
        <taxon>Symbiodinium</taxon>
    </lineage>
</organism>
<comment type="similarity">
    <text evidence="1 4">Belongs to the inositol phosphokinase (IPK) family.</text>
</comment>
<protein>
    <recommendedName>
        <fullName evidence="4">Kinase</fullName>
        <ecNumber evidence="4">2.7.-.-</ecNumber>
    </recommendedName>
</protein>
<dbReference type="InterPro" id="IPR005522">
    <property type="entry name" value="IPK"/>
</dbReference>
<dbReference type="PANTHER" id="PTHR12400:SF21">
    <property type="entry name" value="KINASE"/>
    <property type="match status" value="1"/>
</dbReference>
<gene>
    <name evidence="6" type="ORF">SNAT2548_LOCUS6742</name>
</gene>
<reference evidence="6" key="1">
    <citation type="submission" date="2021-02" db="EMBL/GenBank/DDBJ databases">
        <authorList>
            <person name="Dougan E. K."/>
            <person name="Rhodes N."/>
            <person name="Thang M."/>
            <person name="Chan C."/>
        </authorList>
    </citation>
    <scope>NUCLEOTIDE SEQUENCE</scope>
</reference>
<dbReference type="GO" id="GO:0005634">
    <property type="term" value="C:nucleus"/>
    <property type="evidence" value="ECO:0007669"/>
    <property type="project" value="TreeGrafter"/>
</dbReference>
<feature type="non-terminal residue" evidence="6">
    <location>
        <position position="1"/>
    </location>
</feature>
<dbReference type="SUPFAM" id="SSF56104">
    <property type="entry name" value="SAICAR synthase-like"/>
    <property type="match status" value="1"/>
</dbReference>